<protein>
    <submittedName>
        <fullName evidence="2">Uncharacterized protein</fullName>
    </submittedName>
</protein>
<accession>A0A8X6XWH4</accession>
<feature type="compositionally biased region" description="Polar residues" evidence="1">
    <location>
        <begin position="94"/>
        <end position="106"/>
    </location>
</feature>
<keyword evidence="3" id="KW-1185">Reference proteome</keyword>
<dbReference type="AlphaFoldDB" id="A0A8X6XWH4"/>
<dbReference type="EMBL" id="BMAV01013684">
    <property type="protein sequence ID" value="GFY61537.1"/>
    <property type="molecule type" value="Genomic_DNA"/>
</dbReference>
<dbReference type="OrthoDB" id="6416396at2759"/>
<comment type="caution">
    <text evidence="2">The sequence shown here is derived from an EMBL/GenBank/DDBJ whole genome shotgun (WGS) entry which is preliminary data.</text>
</comment>
<organism evidence="2 3">
    <name type="scientific">Trichonephila inaurata madagascariensis</name>
    <dbReference type="NCBI Taxonomy" id="2747483"/>
    <lineage>
        <taxon>Eukaryota</taxon>
        <taxon>Metazoa</taxon>
        <taxon>Ecdysozoa</taxon>
        <taxon>Arthropoda</taxon>
        <taxon>Chelicerata</taxon>
        <taxon>Arachnida</taxon>
        <taxon>Araneae</taxon>
        <taxon>Araneomorphae</taxon>
        <taxon>Entelegynae</taxon>
        <taxon>Araneoidea</taxon>
        <taxon>Nephilidae</taxon>
        <taxon>Trichonephila</taxon>
        <taxon>Trichonephila inaurata</taxon>
    </lineage>
</organism>
<reference evidence="2" key="1">
    <citation type="submission" date="2020-08" db="EMBL/GenBank/DDBJ databases">
        <title>Multicomponent nature underlies the extraordinary mechanical properties of spider dragline silk.</title>
        <authorList>
            <person name="Kono N."/>
            <person name="Nakamura H."/>
            <person name="Mori M."/>
            <person name="Yoshida Y."/>
            <person name="Ohtoshi R."/>
            <person name="Malay A.D."/>
            <person name="Moran D.A.P."/>
            <person name="Tomita M."/>
            <person name="Numata K."/>
            <person name="Arakawa K."/>
        </authorList>
    </citation>
    <scope>NUCLEOTIDE SEQUENCE</scope>
</reference>
<feature type="compositionally biased region" description="Basic and acidic residues" evidence="1">
    <location>
        <begin position="78"/>
        <end position="93"/>
    </location>
</feature>
<name>A0A8X6XWH4_9ARAC</name>
<proteinExistence type="predicted"/>
<gene>
    <name evidence="2" type="primary">AVEN_203476_1</name>
    <name evidence="2" type="ORF">TNIN_81311</name>
</gene>
<dbReference type="Proteomes" id="UP000886998">
    <property type="component" value="Unassembled WGS sequence"/>
</dbReference>
<evidence type="ECO:0000313" key="3">
    <source>
        <dbReference type="Proteomes" id="UP000886998"/>
    </source>
</evidence>
<feature type="region of interest" description="Disordered" evidence="1">
    <location>
        <begin position="72"/>
        <end position="106"/>
    </location>
</feature>
<evidence type="ECO:0000256" key="1">
    <source>
        <dbReference type="SAM" id="MobiDB-lite"/>
    </source>
</evidence>
<sequence>MDLKKQQQPEEPFLPVASRDVLRGDANYLPREVAVLDSTIKKRLDYGTFWSREKKQQGDLNLLRYARLPLGRRSVQPEGRRQPLSREETDDLSRNNQSLEHILNSL</sequence>
<evidence type="ECO:0000313" key="2">
    <source>
        <dbReference type="EMBL" id="GFY61537.1"/>
    </source>
</evidence>